<name>A0ABV9MY49_9ENTE</name>
<dbReference type="RefSeq" id="WP_379962515.1">
    <property type="nucleotide sequence ID" value="NZ_JBHSGS010000041.1"/>
</dbReference>
<comment type="caution">
    <text evidence="1">The sequence shown here is derived from an EMBL/GenBank/DDBJ whole genome shotgun (WGS) entry which is preliminary data.</text>
</comment>
<dbReference type="Proteomes" id="UP001595969">
    <property type="component" value="Unassembled WGS sequence"/>
</dbReference>
<accession>A0ABV9MY49</accession>
<evidence type="ECO:0008006" key="3">
    <source>
        <dbReference type="Google" id="ProtNLM"/>
    </source>
</evidence>
<sequence>TVDDRIKNLQTFESVANSSITDLNNWRTGATKSLTDLRSDVNGLWTWSYTVDDRIKNLQIFESVANSSITDLKNWRTGATKSLTDLRTDVNGLWTWSYTVDDRIKNLQTFESVANTSINNHENRIKSIENWNLTDMIDLAIVVHAIDVVRDRTIDVKTAVDSLKTTLIAQILLVTNALSGIKTEIVNFASLFKANGAFQTFLTGTIKSQTLAIVDGLAMIDETIKTTFSNYFTDSKNGVFWVAYKKFSDFQMAVFFGVLFETLREDWDKNWTEILISWNLTNDLLLLNNNWSEIMNDWLDMINTKLINTNDILAIVTNWLKLIYEKPIPTFNVPVFDYARLEKMLKKLEFGEITNEAGTNIWDLLKELVKGLTDSLLGILDFLDNLLDKIIALFIPENTNFISEGFEGIKLKFNLKFGSLLSLADSVKNLFTPAPGDFKKAVSFEFLGAKFEPDFTLIDSYVQKFRGVMSLSLWISVAVFVFRKITGTGDLINDN</sequence>
<reference evidence="2" key="1">
    <citation type="journal article" date="2019" name="Int. J. Syst. Evol. Microbiol.">
        <title>The Global Catalogue of Microorganisms (GCM) 10K type strain sequencing project: providing services to taxonomists for standard genome sequencing and annotation.</title>
        <authorList>
            <consortium name="The Broad Institute Genomics Platform"/>
            <consortium name="The Broad Institute Genome Sequencing Center for Infectious Disease"/>
            <person name="Wu L."/>
            <person name="Ma J."/>
        </authorList>
    </citation>
    <scope>NUCLEOTIDE SEQUENCE [LARGE SCALE GENOMIC DNA]</scope>
    <source>
        <strain evidence="2">CGMCC 1.19032</strain>
    </source>
</reference>
<keyword evidence="2" id="KW-1185">Reference proteome</keyword>
<dbReference type="EMBL" id="JBHSGS010000041">
    <property type="protein sequence ID" value="MFC4719573.1"/>
    <property type="molecule type" value="Genomic_DNA"/>
</dbReference>
<protein>
    <recommendedName>
        <fullName evidence="3">Phage tail tape measure protein</fullName>
    </recommendedName>
</protein>
<feature type="non-terminal residue" evidence="1">
    <location>
        <position position="1"/>
    </location>
</feature>
<gene>
    <name evidence="1" type="ORF">ACFO5I_07475</name>
</gene>
<evidence type="ECO:0000313" key="1">
    <source>
        <dbReference type="EMBL" id="MFC4719573.1"/>
    </source>
</evidence>
<proteinExistence type="predicted"/>
<evidence type="ECO:0000313" key="2">
    <source>
        <dbReference type="Proteomes" id="UP001595969"/>
    </source>
</evidence>
<organism evidence="1 2">
    <name type="scientific">Enterococcus lemanii</name>
    <dbReference type="NCBI Taxonomy" id="1159752"/>
    <lineage>
        <taxon>Bacteria</taxon>
        <taxon>Bacillati</taxon>
        <taxon>Bacillota</taxon>
        <taxon>Bacilli</taxon>
        <taxon>Lactobacillales</taxon>
        <taxon>Enterococcaceae</taxon>
        <taxon>Enterococcus</taxon>
    </lineage>
</organism>